<keyword evidence="2" id="KW-0378">Hydrolase</keyword>
<dbReference type="InterPro" id="IPR036760">
    <property type="entry name" value="SspB-like_sf"/>
</dbReference>
<dbReference type="PIRSF" id="PIRSF005276">
    <property type="entry name" value="SspB"/>
    <property type="match status" value="1"/>
</dbReference>
<dbReference type="SUPFAM" id="SSF101738">
    <property type="entry name" value="SspB-like"/>
    <property type="match status" value="1"/>
</dbReference>
<proteinExistence type="predicted"/>
<dbReference type="PANTHER" id="PTHR37486">
    <property type="entry name" value="STRINGENT STARVATION PROTEIN B"/>
    <property type="match status" value="1"/>
</dbReference>
<accession>A0ABV2TM80</accession>
<comment type="caution">
    <text evidence="2">The sequence shown here is derived from an EMBL/GenBank/DDBJ whole genome shotgun (WGS) entry which is preliminary data.</text>
</comment>
<protein>
    <submittedName>
        <fullName evidence="2">ClpXP protease specificity-enhancing factor</fullName>
    </submittedName>
</protein>
<reference evidence="2 3" key="1">
    <citation type="submission" date="2024-07" db="EMBL/GenBank/DDBJ databases">
        <title>Uliginosibacterium flavum JJ3220;KACC:17644.</title>
        <authorList>
            <person name="Kim M.K."/>
        </authorList>
    </citation>
    <scope>NUCLEOTIDE SEQUENCE [LARGE SCALE GENOMIC DNA]</scope>
    <source>
        <strain evidence="2 3">KACC:17644</strain>
    </source>
</reference>
<keyword evidence="3" id="KW-1185">Reference proteome</keyword>
<dbReference type="Gene3D" id="2.30.30.220">
    <property type="entry name" value="SspB-like"/>
    <property type="match status" value="1"/>
</dbReference>
<gene>
    <name evidence="2" type="ORF">ABXR19_10630</name>
</gene>
<dbReference type="GO" id="GO:0006508">
    <property type="term" value="P:proteolysis"/>
    <property type="evidence" value="ECO:0007669"/>
    <property type="project" value="UniProtKB-KW"/>
</dbReference>
<name>A0ABV2TM80_9RHOO</name>
<evidence type="ECO:0000313" key="3">
    <source>
        <dbReference type="Proteomes" id="UP001549691"/>
    </source>
</evidence>
<feature type="compositionally biased region" description="Pro residues" evidence="1">
    <location>
        <begin position="127"/>
        <end position="136"/>
    </location>
</feature>
<dbReference type="NCBIfam" id="NF008769">
    <property type="entry name" value="PRK11798.2-5"/>
    <property type="match status" value="1"/>
</dbReference>
<feature type="compositionally biased region" description="Low complexity" evidence="1">
    <location>
        <begin position="117"/>
        <end position="126"/>
    </location>
</feature>
<dbReference type="RefSeq" id="WP_354601104.1">
    <property type="nucleotide sequence ID" value="NZ_JBEWZI010000010.1"/>
</dbReference>
<dbReference type="InterPro" id="IPR007481">
    <property type="entry name" value="SspB"/>
</dbReference>
<evidence type="ECO:0000256" key="1">
    <source>
        <dbReference type="SAM" id="MobiDB-lite"/>
    </source>
</evidence>
<feature type="region of interest" description="Disordered" evidence="1">
    <location>
        <begin position="112"/>
        <end position="148"/>
    </location>
</feature>
<organism evidence="2 3">
    <name type="scientific">Uliginosibacterium flavum</name>
    <dbReference type="NCBI Taxonomy" id="1396831"/>
    <lineage>
        <taxon>Bacteria</taxon>
        <taxon>Pseudomonadati</taxon>
        <taxon>Pseudomonadota</taxon>
        <taxon>Betaproteobacteria</taxon>
        <taxon>Rhodocyclales</taxon>
        <taxon>Zoogloeaceae</taxon>
        <taxon>Uliginosibacterium</taxon>
    </lineage>
</organism>
<evidence type="ECO:0000313" key="2">
    <source>
        <dbReference type="EMBL" id="MET7014643.1"/>
    </source>
</evidence>
<dbReference type="Pfam" id="PF04386">
    <property type="entry name" value="SspB"/>
    <property type="match status" value="1"/>
</dbReference>
<dbReference type="GO" id="GO:0008233">
    <property type="term" value="F:peptidase activity"/>
    <property type="evidence" value="ECO:0007669"/>
    <property type="project" value="UniProtKB-KW"/>
</dbReference>
<dbReference type="PANTHER" id="PTHR37486:SF1">
    <property type="entry name" value="STRINGENT STARVATION PROTEIN B"/>
    <property type="match status" value="1"/>
</dbReference>
<dbReference type="Proteomes" id="UP001549691">
    <property type="component" value="Unassembled WGS sequence"/>
</dbReference>
<keyword evidence="2" id="KW-0645">Protease</keyword>
<sequence length="148" mass="15856">MTQATSTKPYLIRALHEWCVDNNFTPYISVRVDERTRVPMQHVSKGQIVLNIAPYATGGLQISNDEITCQARFSGVAQSLYVPIANVLAIYARENGQGMAFEEGAVAGSGMELGGISAADSDASPTDTPPPEPETPAPAKGSHLRRIK</sequence>
<dbReference type="EMBL" id="JBEWZI010000010">
    <property type="protein sequence ID" value="MET7014643.1"/>
    <property type="molecule type" value="Genomic_DNA"/>
</dbReference>